<keyword evidence="2" id="KW-1003">Cell membrane</keyword>
<proteinExistence type="predicted"/>
<evidence type="ECO:0000256" key="2">
    <source>
        <dbReference type="ARBA" id="ARBA00022475"/>
    </source>
</evidence>
<dbReference type="Proteomes" id="UP000676194">
    <property type="component" value="Chromosome"/>
</dbReference>
<evidence type="ECO:0000313" key="7">
    <source>
        <dbReference type="Proteomes" id="UP000676194"/>
    </source>
</evidence>
<evidence type="ECO:0000313" key="6">
    <source>
        <dbReference type="EMBL" id="QVL34153.1"/>
    </source>
</evidence>
<dbReference type="AlphaFoldDB" id="A0A8E6B937"/>
<gene>
    <name evidence="6" type="ORF">KIH39_09660</name>
</gene>
<keyword evidence="1" id="KW-0813">Transport</keyword>
<dbReference type="KEGG" id="tsph:KIH39_09660"/>
<dbReference type="PANTHER" id="PTHR38344">
    <property type="entry name" value="UPF0753 PROTEIN AQ_863"/>
    <property type="match status" value="1"/>
</dbReference>
<keyword evidence="4" id="KW-0862">Zinc</keyword>
<name>A0A8E6B937_9BACT</name>
<dbReference type="PANTHER" id="PTHR38344:SF1">
    <property type="entry name" value="INORGANIC CARBON TRANSPORTER SUBUNIT DABA-RELATED"/>
    <property type="match status" value="1"/>
</dbReference>
<evidence type="ECO:0000256" key="1">
    <source>
        <dbReference type="ARBA" id="ARBA00022448"/>
    </source>
</evidence>
<evidence type="ECO:0000256" key="3">
    <source>
        <dbReference type="ARBA" id="ARBA00022723"/>
    </source>
</evidence>
<organism evidence="6 7">
    <name type="scientific">Telmatocola sphagniphila</name>
    <dbReference type="NCBI Taxonomy" id="1123043"/>
    <lineage>
        <taxon>Bacteria</taxon>
        <taxon>Pseudomonadati</taxon>
        <taxon>Planctomycetota</taxon>
        <taxon>Planctomycetia</taxon>
        <taxon>Gemmatales</taxon>
        <taxon>Gemmataceae</taxon>
    </lineage>
</organism>
<dbReference type="Pfam" id="PF10070">
    <property type="entry name" value="DabA"/>
    <property type="match status" value="1"/>
</dbReference>
<keyword evidence="3" id="KW-0479">Metal-binding</keyword>
<keyword evidence="5" id="KW-0472">Membrane</keyword>
<evidence type="ECO:0000256" key="4">
    <source>
        <dbReference type="ARBA" id="ARBA00022833"/>
    </source>
</evidence>
<dbReference type="GO" id="GO:0046872">
    <property type="term" value="F:metal ion binding"/>
    <property type="evidence" value="ECO:0007669"/>
    <property type="project" value="UniProtKB-KW"/>
</dbReference>
<accession>A0A8E6B937</accession>
<reference evidence="6" key="1">
    <citation type="submission" date="2021-05" db="EMBL/GenBank/DDBJ databases">
        <title>Complete genome sequence of the cellulolytic planctomycete Telmatocola sphagniphila SP2T and characterization of the first cellulase from planctomycetes.</title>
        <authorList>
            <person name="Rakitin A.L."/>
            <person name="Beletsky A.V."/>
            <person name="Naumoff D.G."/>
            <person name="Kulichevskaya I.S."/>
            <person name="Mardanov A.V."/>
            <person name="Ravin N.V."/>
            <person name="Dedysh S.N."/>
        </authorList>
    </citation>
    <scope>NUCLEOTIDE SEQUENCE</scope>
    <source>
        <strain evidence="6">SP2T</strain>
    </source>
</reference>
<protein>
    <submittedName>
        <fullName evidence="6">DUF2309 domain-containing protein</fullName>
    </submittedName>
</protein>
<sequence length="619" mass="70169">MTDWLKKLPENPEAAIEQSLAKLRILEEDHEEFLRQNLAALTGWAGYIQWRTHWRNACEGLANLITLTEYLAVRLIITLAIWPEACVLKQEFDLPSAEFEKIIQAEDRFRNQLLVDLVHESHFLERKKASHAEAQLIFCIDVRSEPFRRAIEAQGNYQTFGFAGFFGLPIRAKSWEKEEAFDSCPVLLKPCYEVHEEPVDKAALLVTRSVQRRSFWNAVKSYYPTLKYNFSTPFALVEMIGPWLGLQMLARTFTPKLYRDTLQKAMKAVVSKPATKVSLESINLSQQIDYCESALRMMGLTENFSLLIVMCGHGSETRNNAYATALDCGACGGNHGGFNAKTLVKMLNTAKVRSGLLDKGITIPGHTWFLAAEHNTTTDEVVIYDEKYPLSVSDLVAKLRKNLEKARVLNANARSSSLVAASNYPSSNANASRRSCDWSEVRPEWGLARNAAFVVGPRELTSQLKLEGRCFLHSYDWKHDGDAKFLSTILTAPMVVGQWINNQYLFSTWNNVAYGGGSKVTKNVIGKFGIMQGNASDLMHGLPLQSVYRSDEQAFHEPLRLLTVVYAPRERLTQLIERNPVLQKLFYNGWVHLVVIEPSENRAYQLHRDGQWELQQLNA</sequence>
<dbReference type="InterPro" id="IPR018752">
    <property type="entry name" value="DabA"/>
</dbReference>
<dbReference type="EMBL" id="CP074694">
    <property type="protein sequence ID" value="QVL34153.1"/>
    <property type="molecule type" value="Genomic_DNA"/>
</dbReference>
<keyword evidence="7" id="KW-1185">Reference proteome</keyword>
<evidence type="ECO:0000256" key="5">
    <source>
        <dbReference type="ARBA" id="ARBA00023136"/>
    </source>
</evidence>